<evidence type="ECO:0000313" key="13">
    <source>
        <dbReference type="EMBL" id="EEP76200.1"/>
    </source>
</evidence>
<gene>
    <name evidence="13" type="ORF">UREG_01049</name>
</gene>
<dbReference type="PANTHER" id="PTHR42923">
    <property type="entry name" value="PROTOPORPHYRINOGEN OXIDASE"/>
    <property type="match status" value="1"/>
</dbReference>
<evidence type="ECO:0000256" key="2">
    <source>
        <dbReference type="ARBA" id="ARBA00005073"/>
    </source>
</evidence>
<dbReference type="UniPathway" id="UPA00251">
    <property type="reaction ID" value="UER00324"/>
</dbReference>
<dbReference type="OrthoDB" id="438553at2759"/>
<dbReference type="eggNOG" id="KOG1276">
    <property type="taxonomic scope" value="Eukaryota"/>
</dbReference>
<accession>C4JFW9</accession>
<keyword evidence="7 11" id="KW-0560">Oxidoreductase</keyword>
<dbReference type="InterPro" id="IPR036188">
    <property type="entry name" value="FAD/NAD-bd_sf"/>
</dbReference>
<reference evidence="14" key="1">
    <citation type="journal article" date="2009" name="Genome Res.">
        <title>Comparative genomic analyses of the human fungal pathogens Coccidioides and their relatives.</title>
        <authorList>
            <person name="Sharpton T.J."/>
            <person name="Stajich J.E."/>
            <person name="Rounsley S.D."/>
            <person name="Gardner M.J."/>
            <person name="Wortman J.R."/>
            <person name="Jordar V.S."/>
            <person name="Maiti R."/>
            <person name="Kodira C.D."/>
            <person name="Neafsey D.E."/>
            <person name="Zeng Q."/>
            <person name="Hung C.-Y."/>
            <person name="McMahan C."/>
            <person name="Muszewska A."/>
            <person name="Grynberg M."/>
            <person name="Mandel M.A."/>
            <person name="Kellner E.M."/>
            <person name="Barker B.M."/>
            <person name="Galgiani J.N."/>
            <person name="Orbach M.J."/>
            <person name="Kirkland T.N."/>
            <person name="Cole G.T."/>
            <person name="Henn M.R."/>
            <person name="Birren B.W."/>
            <person name="Taylor J.W."/>
        </authorList>
    </citation>
    <scope>NUCLEOTIDE SEQUENCE [LARGE SCALE GENOMIC DNA]</scope>
    <source>
        <strain evidence="14">UAMH 1704</strain>
    </source>
</reference>
<dbReference type="VEuPathDB" id="FungiDB:UREG_01049"/>
<dbReference type="GO" id="GO:0006782">
    <property type="term" value="P:protoporphyrinogen IX biosynthetic process"/>
    <property type="evidence" value="ECO:0007669"/>
    <property type="project" value="UniProtKB-UniRule"/>
</dbReference>
<dbReference type="Pfam" id="PF01593">
    <property type="entry name" value="Amino_oxidase"/>
    <property type="match status" value="1"/>
</dbReference>
<comment type="catalytic activity">
    <reaction evidence="10 11">
        <text>protoporphyrinogen IX + 3 O2 = protoporphyrin IX + 3 H2O2</text>
        <dbReference type="Rhea" id="RHEA:25576"/>
        <dbReference type="ChEBI" id="CHEBI:15379"/>
        <dbReference type="ChEBI" id="CHEBI:16240"/>
        <dbReference type="ChEBI" id="CHEBI:57306"/>
        <dbReference type="ChEBI" id="CHEBI:57307"/>
        <dbReference type="EC" id="1.3.3.4"/>
    </reaction>
</comment>
<dbReference type="InParanoid" id="C4JFW9"/>
<evidence type="ECO:0000256" key="3">
    <source>
        <dbReference type="ARBA" id="ARBA00010551"/>
    </source>
</evidence>
<evidence type="ECO:0000256" key="6">
    <source>
        <dbReference type="ARBA" id="ARBA00022827"/>
    </source>
</evidence>
<dbReference type="EC" id="1.3.3.4" evidence="4 11"/>
<dbReference type="FunCoup" id="C4JFW9">
    <property type="interactions" value="445"/>
</dbReference>
<evidence type="ECO:0000256" key="9">
    <source>
        <dbReference type="ARBA" id="ARBA00023244"/>
    </source>
</evidence>
<dbReference type="HOGENOM" id="CLU_009629_1_0_1"/>
<evidence type="ECO:0000259" key="12">
    <source>
        <dbReference type="Pfam" id="PF01593"/>
    </source>
</evidence>
<dbReference type="NCBIfam" id="TIGR00562">
    <property type="entry name" value="proto_IX_ox"/>
    <property type="match status" value="1"/>
</dbReference>
<evidence type="ECO:0000256" key="8">
    <source>
        <dbReference type="ARBA" id="ARBA00023133"/>
    </source>
</evidence>
<dbReference type="KEGG" id="ure:UREG_01049"/>
<keyword evidence="6 11" id="KW-0274">FAD</keyword>
<evidence type="ECO:0000256" key="7">
    <source>
        <dbReference type="ARBA" id="ARBA00023002"/>
    </source>
</evidence>
<dbReference type="SUPFAM" id="SSF54373">
    <property type="entry name" value="FAD-linked reductases, C-terminal domain"/>
    <property type="match status" value="1"/>
</dbReference>
<dbReference type="InterPro" id="IPR002937">
    <property type="entry name" value="Amino_oxidase"/>
</dbReference>
<dbReference type="GeneID" id="8438253"/>
<evidence type="ECO:0000256" key="4">
    <source>
        <dbReference type="ARBA" id="ARBA00012867"/>
    </source>
</evidence>
<dbReference type="InterPro" id="IPR004572">
    <property type="entry name" value="Protoporphyrinogen_oxidase"/>
</dbReference>
<dbReference type="PANTHER" id="PTHR42923:SF3">
    <property type="entry name" value="PROTOPORPHYRINOGEN OXIDASE"/>
    <property type="match status" value="1"/>
</dbReference>
<keyword evidence="5 11" id="KW-0285">Flavoprotein</keyword>
<comment type="cofactor">
    <cofactor evidence="11">
        <name>FAD</name>
        <dbReference type="ChEBI" id="CHEBI:57692"/>
    </cofactor>
    <text evidence="11">Binds 1 FAD per subunit.</text>
</comment>
<evidence type="ECO:0000256" key="10">
    <source>
        <dbReference type="ARBA" id="ARBA00047554"/>
    </source>
</evidence>
<evidence type="ECO:0000256" key="5">
    <source>
        <dbReference type="ARBA" id="ARBA00022630"/>
    </source>
</evidence>
<feature type="domain" description="Amine oxidase" evidence="12">
    <location>
        <begin position="62"/>
        <end position="461"/>
    </location>
</feature>
<dbReference type="GO" id="GO:0004729">
    <property type="term" value="F:oxygen-dependent protoporphyrinogen oxidase activity"/>
    <property type="evidence" value="ECO:0007669"/>
    <property type="project" value="UniProtKB-UniRule"/>
</dbReference>
<proteinExistence type="inferred from homology"/>
<keyword evidence="9 11" id="KW-0627">Porphyrin biosynthesis</keyword>
<dbReference type="Gene3D" id="3.50.50.60">
    <property type="entry name" value="FAD/NAD(P)-binding domain"/>
    <property type="match status" value="1"/>
</dbReference>
<dbReference type="GO" id="GO:0005743">
    <property type="term" value="C:mitochondrial inner membrane"/>
    <property type="evidence" value="ECO:0007669"/>
    <property type="project" value="UniProtKB-SubCell"/>
</dbReference>
<dbReference type="InterPro" id="IPR050464">
    <property type="entry name" value="Zeta_carotene_desat/Oxidored"/>
</dbReference>
<name>C4JFW9_UNCRE</name>
<dbReference type="EMBL" id="CH476615">
    <property type="protein sequence ID" value="EEP76200.1"/>
    <property type="molecule type" value="Genomic_DNA"/>
</dbReference>
<keyword evidence="14" id="KW-1185">Reference proteome</keyword>
<evidence type="ECO:0000256" key="11">
    <source>
        <dbReference type="RuleBase" id="RU367069"/>
    </source>
</evidence>
<dbReference type="OMA" id="EHNQAVQ"/>
<comment type="function">
    <text evidence="1 11">Catalyzes the 6-electron oxidation of protoporphyrinogen-IX to form protoporphyrin-IX.</text>
</comment>
<dbReference type="PRINTS" id="PR00419">
    <property type="entry name" value="ADXRDTASE"/>
</dbReference>
<dbReference type="SUPFAM" id="SSF51905">
    <property type="entry name" value="FAD/NAD(P)-binding domain"/>
    <property type="match status" value="1"/>
</dbReference>
<dbReference type="Proteomes" id="UP000002058">
    <property type="component" value="Unassembled WGS sequence"/>
</dbReference>
<evidence type="ECO:0000256" key="1">
    <source>
        <dbReference type="ARBA" id="ARBA00002600"/>
    </source>
</evidence>
<comment type="similarity">
    <text evidence="3 11">Belongs to the protoporphyrinogen/coproporphyrinogen oxidase family. Protoporphyrinogen oxidase subfamily.</text>
</comment>
<organism evidence="13 14">
    <name type="scientific">Uncinocarpus reesii (strain UAMH 1704)</name>
    <dbReference type="NCBI Taxonomy" id="336963"/>
    <lineage>
        <taxon>Eukaryota</taxon>
        <taxon>Fungi</taxon>
        <taxon>Dikarya</taxon>
        <taxon>Ascomycota</taxon>
        <taxon>Pezizomycotina</taxon>
        <taxon>Eurotiomycetes</taxon>
        <taxon>Eurotiomycetidae</taxon>
        <taxon>Onygenales</taxon>
        <taxon>Onygenaceae</taxon>
        <taxon>Uncinocarpus</taxon>
    </lineage>
</organism>
<comment type="pathway">
    <text evidence="2 11">Porphyrin-containing compound metabolism; protoporphyrin-IX biosynthesis; protoporphyrin-IX from protoporphyrinogen-IX: step 1/1.</text>
</comment>
<sequence length="471" mass="51991">MRPRCSPARALEELRTFAHAKRRPHARPCLPLPTPLTHPWRLHFSSTARNEGRNIAVIGGGITGLTTAHHLAKDPTINVTVWERSDRLGGHLNSEKIDVGDGHIVFDYGPRTFQANAKAFSTLDLIIDLGLSEQIILTSIHDAASRNRYIYYPDHLVRLPGPQPGGGLLVNIISNVISLFTEPLLKGLPWAIAAESFKPKRSAKLEDESIGDFMTRRLGSAITDNIVSAVLHGIYGGDIYKLSAKTILPAWWQLELKGRGGVFLPLLSPKRNVRVAYDIYRELQLLSEEKGVTYPRELLSRVSGASVFALKAGMGQLVDGLTRSLSASPNVKIQTGLGIKELKLNDSRWQVKASDNRQITYDEIVSTTSPHELHRQLAPTLRRTDAFRDLQGHNYAVSVMIVNLFFKSPNLVPVNGFGYLIPQSVALEQNPERALGVVFMSCCNVEQDTAQGTKLTVMLGGHCIPWDTLPA</sequence>
<evidence type="ECO:0000313" key="14">
    <source>
        <dbReference type="Proteomes" id="UP000002058"/>
    </source>
</evidence>
<dbReference type="RefSeq" id="XP_002541533.1">
    <property type="nucleotide sequence ID" value="XM_002541487.1"/>
</dbReference>
<protein>
    <recommendedName>
        <fullName evidence="4 11">Protoporphyrinogen oxidase</fullName>
        <ecNumber evidence="4 11">1.3.3.4</ecNumber>
    </recommendedName>
</protein>
<dbReference type="STRING" id="336963.C4JFW9"/>
<dbReference type="AlphaFoldDB" id="C4JFW9"/>
<comment type="subcellular location">
    <subcellularLocation>
        <location evidence="11">Mitochondrion inner membrane</location>
    </subcellularLocation>
</comment>
<keyword evidence="8 11" id="KW-0350">Heme biosynthesis</keyword>